<protein>
    <submittedName>
        <fullName evidence="1">Fumarylacetoacetase</fullName>
    </submittedName>
</protein>
<dbReference type="Proteomes" id="UP000790709">
    <property type="component" value="Unassembled WGS sequence"/>
</dbReference>
<keyword evidence="2" id="KW-1185">Reference proteome</keyword>
<reference evidence="1" key="1">
    <citation type="journal article" date="2021" name="New Phytol.">
        <title>Evolutionary innovations through gain and loss of genes in the ectomycorrhizal Boletales.</title>
        <authorList>
            <person name="Wu G."/>
            <person name="Miyauchi S."/>
            <person name="Morin E."/>
            <person name="Kuo A."/>
            <person name="Drula E."/>
            <person name="Varga T."/>
            <person name="Kohler A."/>
            <person name="Feng B."/>
            <person name="Cao Y."/>
            <person name="Lipzen A."/>
            <person name="Daum C."/>
            <person name="Hundley H."/>
            <person name="Pangilinan J."/>
            <person name="Johnson J."/>
            <person name="Barry K."/>
            <person name="LaButti K."/>
            <person name="Ng V."/>
            <person name="Ahrendt S."/>
            <person name="Min B."/>
            <person name="Choi I.G."/>
            <person name="Park H."/>
            <person name="Plett J.M."/>
            <person name="Magnuson J."/>
            <person name="Spatafora J.W."/>
            <person name="Nagy L.G."/>
            <person name="Henrissat B."/>
            <person name="Grigoriev I.V."/>
            <person name="Yang Z.L."/>
            <person name="Xu J."/>
            <person name="Martin F.M."/>
        </authorList>
    </citation>
    <scope>NUCLEOTIDE SEQUENCE</scope>
    <source>
        <strain evidence="1">KUC20120723A-06</strain>
    </source>
</reference>
<comment type="caution">
    <text evidence="1">The sequence shown here is derived from an EMBL/GenBank/DDBJ whole genome shotgun (WGS) entry which is preliminary data.</text>
</comment>
<proteinExistence type="predicted"/>
<dbReference type="EMBL" id="MU266497">
    <property type="protein sequence ID" value="KAH7922115.1"/>
    <property type="molecule type" value="Genomic_DNA"/>
</dbReference>
<evidence type="ECO:0000313" key="1">
    <source>
        <dbReference type="EMBL" id="KAH7922115.1"/>
    </source>
</evidence>
<evidence type="ECO:0000313" key="2">
    <source>
        <dbReference type="Proteomes" id="UP000790709"/>
    </source>
</evidence>
<name>A0ACB8B9Y1_9AGAM</name>
<gene>
    <name evidence="1" type="ORF">BV22DRAFT_1017928</name>
</gene>
<organism evidence="1 2">
    <name type="scientific">Leucogyrophana mollusca</name>
    <dbReference type="NCBI Taxonomy" id="85980"/>
    <lineage>
        <taxon>Eukaryota</taxon>
        <taxon>Fungi</taxon>
        <taxon>Dikarya</taxon>
        <taxon>Basidiomycota</taxon>
        <taxon>Agaricomycotina</taxon>
        <taxon>Agaricomycetes</taxon>
        <taxon>Agaricomycetidae</taxon>
        <taxon>Boletales</taxon>
        <taxon>Boletales incertae sedis</taxon>
        <taxon>Leucogyrophana</taxon>
    </lineage>
</organism>
<accession>A0ACB8B9Y1</accession>
<sequence>MAFSSFLPVSSDSPFSINNIPFGVFSTKANSTARVGVAIGTYILDVKALVHAGIFERYCECKFPYDTLSKTTLNEFAALGRTISAATRLFIQHLLLNTTHILRDDIKLRTQSLIEQADATMHLPFAIGDFTDFLNSRTHARNTHSSHETPVNMFNPPRAFPGRASSVLPSGTPIVRPIGHLFDEHGKPFVGPSKELDVEVELAFFVGVPNDRFSRVPITKAEDHIFGVVMLNDWSTRDVQRGEDFPFAAFNAKNFASTISPWVVTLDALEPFRIPPQPRDEGDMLPYLTDPKDSTYDIHIRMDWKIAETGEIFQASRSHLQNAYWTFKQMLTFHTLSGCPMRTGDLVGTGTITGEDSSSYCSLVEMTRNNTRKITTPNGTVRSFVEDGDEVVFTAWCGDEADAGLIGFGECGGLILPSEF</sequence>